<name>D3B6W0_HETP5</name>
<evidence type="ECO:0000256" key="2">
    <source>
        <dbReference type="ARBA" id="ARBA00010624"/>
    </source>
</evidence>
<feature type="coiled-coil region" evidence="7">
    <location>
        <begin position="494"/>
        <end position="521"/>
    </location>
</feature>
<evidence type="ECO:0000256" key="3">
    <source>
        <dbReference type="ARBA" id="ARBA00022664"/>
    </source>
</evidence>
<dbReference type="InterPro" id="IPR001279">
    <property type="entry name" value="Metallo-B-lactamas"/>
</dbReference>
<dbReference type="Proteomes" id="UP000001396">
    <property type="component" value="Unassembled WGS sequence"/>
</dbReference>
<evidence type="ECO:0000256" key="1">
    <source>
        <dbReference type="ARBA" id="ARBA00004123"/>
    </source>
</evidence>
<keyword evidence="5 6" id="KW-0539">Nucleus</keyword>
<dbReference type="SMART" id="SM01027">
    <property type="entry name" value="Beta-Casp"/>
    <property type="match status" value="1"/>
</dbReference>
<dbReference type="GO" id="GO:0006398">
    <property type="term" value="P:mRNA 3'-end processing by stem-loop binding and cleavage"/>
    <property type="evidence" value="ECO:0007669"/>
    <property type="project" value="InterPro"/>
</dbReference>
<evidence type="ECO:0000259" key="8">
    <source>
        <dbReference type="SMART" id="SM01027"/>
    </source>
</evidence>
<evidence type="ECO:0000256" key="7">
    <source>
        <dbReference type="SAM" id="Coils"/>
    </source>
</evidence>
<feature type="coiled-coil region" evidence="7">
    <location>
        <begin position="395"/>
        <end position="436"/>
    </location>
</feature>
<dbReference type="SUPFAM" id="SSF56281">
    <property type="entry name" value="Metallo-hydrolase/oxidoreductase"/>
    <property type="match status" value="1"/>
</dbReference>
<feature type="domain" description="Beta-Casp" evidence="8">
    <location>
        <begin position="252"/>
        <end position="379"/>
    </location>
</feature>
<dbReference type="InParanoid" id="D3B6W0"/>
<dbReference type="InterPro" id="IPR027075">
    <property type="entry name" value="CPSF2"/>
</dbReference>
<dbReference type="PANTHER" id="PTHR45922">
    <property type="entry name" value="CLEAVAGE AND POLYADENYLATION SPECIFICITY FACTOR SUBUNIT 2"/>
    <property type="match status" value="1"/>
</dbReference>
<comment type="similarity">
    <text evidence="2 6">Belongs to the metallo-beta-lactamase superfamily. RNA-metabolizing metallo-beta-lactamase-like family. CPSF2/YSH1 subfamily.</text>
</comment>
<dbReference type="PANTHER" id="PTHR45922:SF1">
    <property type="entry name" value="CLEAVAGE AND POLYADENYLATION SPECIFICITY FACTOR SUBUNIT 2"/>
    <property type="match status" value="1"/>
</dbReference>
<organism evidence="9 10">
    <name type="scientific">Heterostelium pallidum (strain ATCC 26659 / Pp 5 / PN500)</name>
    <name type="common">Cellular slime mold</name>
    <name type="synonym">Polysphondylium pallidum</name>
    <dbReference type="NCBI Taxonomy" id="670386"/>
    <lineage>
        <taxon>Eukaryota</taxon>
        <taxon>Amoebozoa</taxon>
        <taxon>Evosea</taxon>
        <taxon>Eumycetozoa</taxon>
        <taxon>Dictyostelia</taxon>
        <taxon>Acytosteliales</taxon>
        <taxon>Acytosteliaceae</taxon>
        <taxon>Heterostelium</taxon>
    </lineage>
</organism>
<dbReference type="OMA" id="QSRHNME"/>
<sequence length="738" mass="84007">MTSIIKFTPLSGGANEISPPCYLLEIDEFTILLDCGWNHSLDLSILEPLKAVANKIDAILLSYPDIEHLGALPYAVSKLGLTGTIYGTTPIFKMGQMFLYDLYSNHMAQEDFDRFDLDDVDLCFDKKRFKELSFSQHYTLTTPSSATITITPYSAGHMIGGSVWKITKETDTIIYAIDFNHRKEGHLEGFFPVLQGQDLLKPTHLITDARHARTPPTALKRIEKDKALYSTLLKTLREGGNVLLPVDTAGRSLELLQSIESHWAQQRLSGAYTVIFLNNVTYNVCEFAKSQLEFMSTAAGLKFEQRNENIFAFKNIKLCHSIYDLENLMGLSSNYVVLASGKDLESGYARELFIKWAADSKNLILMTDSVEEGTLASHLLNDQPESVTLELGRRVELEGEELRAYEEERQRQKEEERAAAEKLKQEEEALNQMVLEPDILDDKIIDITFKKNPFGSNRYDLTRDQFAMEGMQPMFPFIEKVFKVDEYGEQDDELLEIARKLNQEDQEMEQLDEVDEKIEETPKKIVKETLTVDLKCSVQYIEYEGCSDGKSIKTIIQKIAPSKLILVRGNQDCIAELETHVKQNMRVKGLYKPIINQTIDLTSETNVYNVVLKDSLISSLASSKLMDYDIAYIQAKVILNETNMKAPPVLELLAEEEIEPHNSSFIGDIKLSEFKQLLIDSGYQVQFDQGIIAVSMKTTLIYIWREEVDGNSSIQIDGILSDEYYQVRELLYQQFQII</sequence>
<dbReference type="InterPro" id="IPR035639">
    <property type="entry name" value="CPSF2_MBL"/>
</dbReference>
<dbReference type="GO" id="GO:0003723">
    <property type="term" value="F:RNA binding"/>
    <property type="evidence" value="ECO:0007669"/>
    <property type="project" value="UniProtKB-KW"/>
</dbReference>
<dbReference type="Pfam" id="PF10996">
    <property type="entry name" value="Beta-Casp"/>
    <property type="match status" value="1"/>
</dbReference>
<dbReference type="EMBL" id="ADBJ01000018">
    <property type="protein sequence ID" value="EFA82503.1"/>
    <property type="molecule type" value="Genomic_DNA"/>
</dbReference>
<dbReference type="CDD" id="cd16293">
    <property type="entry name" value="CPSF2-like_MBL-fold"/>
    <property type="match status" value="1"/>
</dbReference>
<protein>
    <recommendedName>
        <fullName evidence="6">Cleavage and polyadenylation specificity factor subunit 2</fullName>
    </recommendedName>
    <alternativeName>
        <fullName evidence="6">Cleavage and polyadenylation specificity factor 100 kDa subunit</fullName>
    </alternativeName>
</protein>
<dbReference type="Pfam" id="PF16661">
    <property type="entry name" value="Lactamase_B_6"/>
    <property type="match status" value="1"/>
</dbReference>
<dbReference type="Pfam" id="PF07521">
    <property type="entry name" value="RMMBL"/>
    <property type="match status" value="1"/>
</dbReference>
<keyword evidence="4 6" id="KW-0694">RNA-binding</keyword>
<dbReference type="FunFam" id="3.60.15.10:FF:000008">
    <property type="entry name" value="Cleavage and polyadenylation specificity factor subunit 2"/>
    <property type="match status" value="1"/>
</dbReference>
<dbReference type="InterPro" id="IPR022712">
    <property type="entry name" value="Beta_Casp"/>
</dbReference>
<dbReference type="AlphaFoldDB" id="D3B6W0"/>
<accession>D3B6W0</accession>
<dbReference type="GO" id="GO:0005847">
    <property type="term" value="C:mRNA cleavage and polyadenylation specificity factor complex"/>
    <property type="evidence" value="ECO:0007669"/>
    <property type="project" value="InterPro"/>
</dbReference>
<comment type="subcellular location">
    <subcellularLocation>
        <location evidence="1 6">Nucleus</location>
    </subcellularLocation>
</comment>
<evidence type="ECO:0000313" key="10">
    <source>
        <dbReference type="Proteomes" id="UP000001396"/>
    </source>
</evidence>
<dbReference type="InterPro" id="IPR011108">
    <property type="entry name" value="RMMBL"/>
</dbReference>
<evidence type="ECO:0000256" key="5">
    <source>
        <dbReference type="ARBA" id="ARBA00023242"/>
    </source>
</evidence>
<dbReference type="GeneID" id="31359678"/>
<evidence type="ECO:0000256" key="4">
    <source>
        <dbReference type="ARBA" id="ARBA00022884"/>
    </source>
</evidence>
<comment type="caution">
    <text evidence="9">The sequence shown here is derived from an EMBL/GenBank/DDBJ whole genome shotgun (WGS) entry which is preliminary data.</text>
</comment>
<keyword evidence="10" id="KW-1185">Reference proteome</keyword>
<dbReference type="Pfam" id="PF13299">
    <property type="entry name" value="CPSF100_C"/>
    <property type="match status" value="1"/>
</dbReference>
<dbReference type="FunCoup" id="D3B6W0">
    <property type="interactions" value="993"/>
</dbReference>
<keyword evidence="3 6" id="KW-0507">mRNA processing</keyword>
<dbReference type="InterPro" id="IPR025069">
    <property type="entry name" value="Cpsf2_C"/>
</dbReference>
<evidence type="ECO:0000256" key="6">
    <source>
        <dbReference type="RuleBase" id="RU365006"/>
    </source>
</evidence>
<dbReference type="InterPro" id="IPR036866">
    <property type="entry name" value="RibonucZ/Hydroxyglut_hydro"/>
</dbReference>
<reference evidence="9 10" key="1">
    <citation type="journal article" date="2011" name="Genome Res.">
        <title>Phylogeny-wide analysis of social amoeba genomes highlights ancient origins for complex intercellular communication.</title>
        <authorList>
            <person name="Heidel A.J."/>
            <person name="Lawal H.M."/>
            <person name="Felder M."/>
            <person name="Schilde C."/>
            <person name="Helps N.R."/>
            <person name="Tunggal B."/>
            <person name="Rivero F."/>
            <person name="John U."/>
            <person name="Schleicher M."/>
            <person name="Eichinger L."/>
            <person name="Platzer M."/>
            <person name="Noegel A.A."/>
            <person name="Schaap P."/>
            <person name="Gloeckner G."/>
        </authorList>
    </citation>
    <scope>NUCLEOTIDE SEQUENCE [LARGE SCALE GENOMIC DNA]</scope>
    <source>
        <strain evidence="10">ATCC 26659 / Pp 5 / PN500</strain>
    </source>
</reference>
<evidence type="ECO:0000313" key="9">
    <source>
        <dbReference type="EMBL" id="EFA82503.1"/>
    </source>
</evidence>
<dbReference type="RefSeq" id="XP_020434620.1">
    <property type="nucleotide sequence ID" value="XM_020575100.1"/>
</dbReference>
<gene>
    <name evidence="9" type="primary">cpsf2</name>
    <name evidence="9" type="ORF">PPL_04191</name>
</gene>
<keyword evidence="7" id="KW-0175">Coiled coil</keyword>
<proteinExistence type="inferred from homology"/>
<dbReference type="Gene3D" id="3.60.15.10">
    <property type="entry name" value="Ribonuclease Z/Hydroxyacylglutathione hydrolase-like"/>
    <property type="match status" value="1"/>
</dbReference>
<dbReference type="STRING" id="670386.D3B6W0"/>